<feature type="compositionally biased region" description="Low complexity" evidence="1">
    <location>
        <begin position="2016"/>
        <end position="2025"/>
    </location>
</feature>
<feature type="region of interest" description="Disordered" evidence="1">
    <location>
        <begin position="1425"/>
        <end position="1494"/>
    </location>
</feature>
<feature type="compositionally biased region" description="Gly residues" evidence="1">
    <location>
        <begin position="948"/>
        <end position="966"/>
    </location>
</feature>
<evidence type="ECO:0000256" key="3">
    <source>
        <dbReference type="SAM" id="SignalP"/>
    </source>
</evidence>
<feature type="region of interest" description="Disordered" evidence="1">
    <location>
        <begin position="2681"/>
        <end position="2706"/>
    </location>
</feature>
<evidence type="ECO:0000313" key="5">
    <source>
        <dbReference type="EMBL" id="GLI67004.1"/>
    </source>
</evidence>
<dbReference type="Proteomes" id="UP001165090">
    <property type="component" value="Unassembled WGS sequence"/>
</dbReference>
<feature type="signal peptide" evidence="3">
    <location>
        <begin position="1"/>
        <end position="33"/>
    </location>
</feature>
<gene>
    <name evidence="5" type="ORF">VaNZ11_011072</name>
</gene>
<organism evidence="5 6">
    <name type="scientific">Volvox africanus</name>
    <dbReference type="NCBI Taxonomy" id="51714"/>
    <lineage>
        <taxon>Eukaryota</taxon>
        <taxon>Viridiplantae</taxon>
        <taxon>Chlorophyta</taxon>
        <taxon>core chlorophytes</taxon>
        <taxon>Chlorophyceae</taxon>
        <taxon>CS clade</taxon>
        <taxon>Chlamydomonadales</taxon>
        <taxon>Volvocaceae</taxon>
        <taxon>Volvox</taxon>
    </lineage>
</organism>
<feature type="compositionally biased region" description="Low complexity" evidence="1">
    <location>
        <begin position="1331"/>
        <end position="1350"/>
    </location>
</feature>
<feature type="compositionally biased region" description="Low complexity" evidence="1">
    <location>
        <begin position="455"/>
        <end position="474"/>
    </location>
</feature>
<feature type="region of interest" description="Disordered" evidence="1">
    <location>
        <begin position="2939"/>
        <end position="2967"/>
    </location>
</feature>
<keyword evidence="3" id="KW-0732">Signal</keyword>
<dbReference type="PANTHER" id="PTHR43081:SF1">
    <property type="entry name" value="ADENYLATE CYCLASE, TERMINAL-DIFFERENTIATION SPECIFIC"/>
    <property type="match status" value="1"/>
</dbReference>
<feature type="compositionally biased region" description="Low complexity" evidence="1">
    <location>
        <begin position="1456"/>
        <end position="1469"/>
    </location>
</feature>
<dbReference type="PANTHER" id="PTHR43081">
    <property type="entry name" value="ADENYLATE CYCLASE, TERMINAL-DIFFERENTIATION SPECIFIC-RELATED"/>
    <property type="match status" value="1"/>
</dbReference>
<feature type="domain" description="Guanylate cyclase" evidence="4">
    <location>
        <begin position="3061"/>
        <end position="3098"/>
    </location>
</feature>
<feature type="region of interest" description="Disordered" evidence="1">
    <location>
        <begin position="943"/>
        <end position="966"/>
    </location>
</feature>
<feature type="compositionally biased region" description="Low complexity" evidence="1">
    <location>
        <begin position="1518"/>
        <end position="1530"/>
    </location>
</feature>
<feature type="region of interest" description="Disordered" evidence="1">
    <location>
        <begin position="1968"/>
        <end position="1992"/>
    </location>
</feature>
<feature type="region of interest" description="Disordered" evidence="1">
    <location>
        <begin position="2413"/>
        <end position="2551"/>
    </location>
</feature>
<feature type="compositionally biased region" description="Low complexity" evidence="1">
    <location>
        <begin position="2478"/>
        <end position="2511"/>
    </location>
</feature>
<evidence type="ECO:0000313" key="6">
    <source>
        <dbReference type="Proteomes" id="UP001165090"/>
    </source>
</evidence>
<accession>A0ABQ5SB51</accession>
<dbReference type="EMBL" id="BSDZ01000078">
    <property type="protein sequence ID" value="GLI67004.1"/>
    <property type="molecule type" value="Genomic_DNA"/>
</dbReference>
<keyword evidence="6" id="KW-1185">Reference proteome</keyword>
<feature type="region of interest" description="Disordered" evidence="1">
    <location>
        <begin position="2008"/>
        <end position="2060"/>
    </location>
</feature>
<feature type="region of interest" description="Disordered" evidence="1">
    <location>
        <begin position="1680"/>
        <end position="1746"/>
    </location>
</feature>
<dbReference type="InterPro" id="IPR050697">
    <property type="entry name" value="Adenylyl/Guanylyl_Cyclase_3/4"/>
</dbReference>
<feature type="compositionally biased region" description="Basic and acidic residues" evidence="1">
    <location>
        <begin position="2413"/>
        <end position="2424"/>
    </location>
</feature>
<protein>
    <recommendedName>
        <fullName evidence="4">Guanylate cyclase domain-containing protein</fullName>
    </recommendedName>
</protein>
<feature type="compositionally biased region" description="Gly residues" evidence="1">
    <location>
        <begin position="2534"/>
        <end position="2545"/>
    </location>
</feature>
<comment type="caution">
    <text evidence="5">The sequence shown here is derived from an EMBL/GenBank/DDBJ whole genome shotgun (WGS) entry which is preliminary data.</text>
</comment>
<dbReference type="SUPFAM" id="SSF55073">
    <property type="entry name" value="Nucleotide cyclase"/>
    <property type="match status" value="2"/>
</dbReference>
<feature type="chain" id="PRO_5045042511" description="Guanylate cyclase domain-containing protein" evidence="3">
    <location>
        <begin position="34"/>
        <end position="3169"/>
    </location>
</feature>
<feature type="region of interest" description="Disordered" evidence="1">
    <location>
        <begin position="1303"/>
        <end position="1361"/>
    </location>
</feature>
<feature type="region of interest" description="Disordered" evidence="1">
    <location>
        <begin position="455"/>
        <end position="475"/>
    </location>
</feature>
<feature type="region of interest" description="Disordered" evidence="1">
    <location>
        <begin position="1516"/>
        <end position="1544"/>
    </location>
</feature>
<feature type="region of interest" description="Disordered" evidence="1">
    <location>
        <begin position="1822"/>
        <end position="1856"/>
    </location>
</feature>
<feature type="transmembrane region" description="Helical" evidence="2">
    <location>
        <begin position="909"/>
        <end position="929"/>
    </location>
</feature>
<evidence type="ECO:0000256" key="2">
    <source>
        <dbReference type="SAM" id="Phobius"/>
    </source>
</evidence>
<feature type="region of interest" description="Disordered" evidence="1">
    <location>
        <begin position="2269"/>
        <end position="2288"/>
    </location>
</feature>
<keyword evidence="2" id="KW-0812">Transmembrane</keyword>
<feature type="compositionally biased region" description="Low complexity" evidence="1">
    <location>
        <begin position="2696"/>
        <end position="2706"/>
    </location>
</feature>
<feature type="region of interest" description="Disordered" evidence="1">
    <location>
        <begin position="1642"/>
        <end position="1663"/>
    </location>
</feature>
<reference evidence="5 6" key="1">
    <citation type="journal article" date="2023" name="IScience">
        <title>Expanded male sex-determining region conserved during the evolution of homothallism in the green alga Volvox.</title>
        <authorList>
            <person name="Yamamoto K."/>
            <person name="Matsuzaki R."/>
            <person name="Mahakham W."/>
            <person name="Heman W."/>
            <person name="Sekimoto H."/>
            <person name="Kawachi M."/>
            <person name="Minakuchi Y."/>
            <person name="Toyoda A."/>
            <person name="Nozaki H."/>
        </authorList>
    </citation>
    <scope>NUCLEOTIDE SEQUENCE [LARGE SCALE GENOMIC DNA]</scope>
    <source>
        <strain evidence="5 6">NIES-4468</strain>
    </source>
</reference>
<name>A0ABQ5SB51_9CHLO</name>
<feature type="compositionally biased region" description="Low complexity" evidence="1">
    <location>
        <begin position="2045"/>
        <end position="2056"/>
    </location>
</feature>
<feature type="compositionally biased region" description="Polar residues" evidence="1">
    <location>
        <begin position="1798"/>
        <end position="1808"/>
    </location>
</feature>
<proteinExistence type="predicted"/>
<dbReference type="PROSITE" id="PS50125">
    <property type="entry name" value="GUANYLATE_CYCLASE_2"/>
    <property type="match status" value="2"/>
</dbReference>
<feature type="compositionally biased region" description="Gly residues" evidence="1">
    <location>
        <begin position="2465"/>
        <end position="2477"/>
    </location>
</feature>
<dbReference type="InterPro" id="IPR029787">
    <property type="entry name" value="Nucleotide_cyclase"/>
</dbReference>
<feature type="compositionally biased region" description="Low complexity" evidence="1">
    <location>
        <begin position="1680"/>
        <end position="1705"/>
    </location>
</feature>
<feature type="compositionally biased region" description="Low complexity" evidence="1">
    <location>
        <begin position="1425"/>
        <end position="1436"/>
    </location>
</feature>
<dbReference type="Pfam" id="PF00211">
    <property type="entry name" value="Guanylate_cyc"/>
    <property type="match status" value="1"/>
</dbReference>
<feature type="transmembrane region" description="Helical" evidence="2">
    <location>
        <begin position="760"/>
        <end position="785"/>
    </location>
</feature>
<feature type="region of interest" description="Disordered" evidence="1">
    <location>
        <begin position="1770"/>
        <end position="1808"/>
    </location>
</feature>
<dbReference type="InterPro" id="IPR001054">
    <property type="entry name" value="A/G_cyclase"/>
</dbReference>
<keyword evidence="2" id="KW-0472">Membrane</keyword>
<dbReference type="Gene3D" id="3.30.70.1230">
    <property type="entry name" value="Nucleotide cyclase"/>
    <property type="match status" value="3"/>
</dbReference>
<feature type="domain" description="Guanylate cyclase" evidence="4">
    <location>
        <begin position="811"/>
        <end position="869"/>
    </location>
</feature>
<dbReference type="Gene3D" id="3.40.190.10">
    <property type="entry name" value="Periplasmic binding protein-like II"/>
    <property type="match status" value="1"/>
</dbReference>
<keyword evidence="2" id="KW-1133">Transmembrane helix</keyword>
<evidence type="ECO:0000259" key="4">
    <source>
        <dbReference type="PROSITE" id="PS50125"/>
    </source>
</evidence>
<evidence type="ECO:0000256" key="1">
    <source>
        <dbReference type="SAM" id="MobiDB-lite"/>
    </source>
</evidence>
<sequence>MLRSQLRCFPQQSAQPGLAFLLLAVIFLDPCYSAQTGSGNATCCTGLLCGLENNSSKVPEITILSGLRPNAPHLQTLAREQTHRALAAVRDPRLSRVQLGGDAGAGDVLQQEGPGISGTWYSPAGDVDLELLWDVRYLNDTSAQMLIAAAAADPVRAAGRAVTPVAAFRSPWNARLCGALEYMALPLLRAHSSGNTSWLEQLEAAAAAGEHPLSNEMLVPRPGKPGGPAAVPLLLLYRRDWWRALLAKAGGGSSDPSAEEEVAVLPPTWPLLVQLVSELLNRDLDGDGRQDHVLCVDLMPGCKGWALLSAIFASLVQTNGTEQGVWFNLTDLMPALGGPALPTALRLYGGLAASNAAPFTPGGPSGSRSSVPVAPSELLAGGGAVDAATGAPLCGAINPLFAAGRCLFTIDWAAAALRLTKEAAPGIAGLVGAALLPGSAAVAVAPTIPSPSFASTLASAPTPAPSPASSTPSSYFQKLSPAPSRVVYEGGNGITAAIQPCSATTCPYGDVVSEVASTALAAVMNKTATARAVPRYVNRAALVGDATNIWLLGLGQSVDSFIQTDDFIRLVGFQLELKYTALLHPLQGQQHSAAAATYVGESGQAIPTMRVVYPGMPVDLESSDARAVLKAVNASVTHPNAAMDILLPYSSSYRSIIDDLATAAAELLLTTSDSESKGAAAAGSAAAGNNATSALSSQLEALIATAAMRLVNVRNAFPYPVILQHLYLHSIGASSPNGPSEPPGGGGGGRGGGRIVPWRLAVAVALSIAGFLGLAVAAACLVASLRRRWRAKRRPASSCRTKPPGAGPATTLALTDVQSSTMLWEVLSAELMDACMSIHHGIMRKAIEYHSGYEVFTEGDAFAVAFHGPGDALGFALDVQAAMLAADWPPELLDHPEACEVWARRNSHLNWTASISNAAAAATAAAAGASGVGSPRRITGAGIPSVAGSGGGGGGSGSNAGGSNVGGTGGGLENSLIGLSRLTKGSKRLRALLGGGSSKGEGSSSAAGGGNAAFLTSGDSFWTPGSAAVLRLLPSSNTVAAAAAATAARQNSPQSQRPFSSFLSRLDATTMSLGLVGNPSTVTAARAAAEVEMAAALAQYGSMAQAPWNNGGPRPIMSLTKYDWFRNTPTNGSSAVDWRPGDNANNPALRMGRVFRRQSAEGIGPWDSPVIPRGLASGPVVPRAATSRPLTFANLWAAGVSAAQPGLPGQSESPTPNGHVQSFAYGTWGGSNTIGPMPPPQMGLWNAQMRVPPPVWLPPPPTILRVGGELLERSVSLSPPPHLPHPLRIPMAYLAASRSAGAGGCGAAPRNAPPMRPMHSLKPPKPQDDNGTAVATATPTPTLGTTTSSARRPGRRCPPVKCASIGPSSLIRPFSEVPSLPRTSGGGNFKESLIRTEAPSPLLPMTVELPPACATGASVEVARTAPASTSASAQRAATEDLTPNEDLSSSSPFQGAASLATTPAASSHPLQPPSPHLRPAASGQAGESSQPVAVAVATPGQAQIIRRQYSGIIMSPTALQSPQPSPLVSQLPPPASQQQAHHRRGAVRTASRLSLVTMDRNADAAAAQRGCAGRRNRLLSLFHPGQRNTVVSAAAVASQFGPVQYERSPAALTLQRQASFTAISSRLGGASSMALASGRSLSFTARQRPDPDRLWPPTGVTRGSQLHAIISGSSGRAVESSWTQAASSPQSAPVSHYYQHQHQQQGEAQRISLTKKPQETSEGEFGEASRSQERRSFQRGHSGLHQDQQLRCAYEPVLVSDCAATLARMLPQQQSQQQQPIPLRDAAENHPTPGDVSPQPSNAASTSTAVPIARRVSFKLSGLSSATSQEPPRPHLNSDPDPEPDPESDLLIPDRIPGRDWSLHPWLDLQAVRSGGDMYSTRELFGGLPRLAEGHEGDEGTASGTRTFECTVTSPASRPLASREDWHWPQVGPRTDMSTSSLPPSVPPSQPLLSAAAAVLAGLRPDAQRGLVRTSSSSSRRRSTGCSFESSGSAGDLLRALHHEAGSVKAARRRSASAAVSGPSGLPTLAPRVPHVTSTWRPDDPATATTSTSTMAMPPPPNVGELVDATTMKGLIFSAAAVPDPAAQAAVRSIQAARRSGGGGNEHDDQGRGKLIAVDVDVLLEAERVLVRTGGGGGGSSRDIKKNNIISQVRRSCSAVAAGDVAEPHDANVGYAAANGRRHGSAAAANATEHRRDLAAALDRFDDGGGGQLLEWRSVVTWEVDLEEVSEPLGFDLMATCQPALQGSGGGGGGLSQHLPVLSTGVATGREADGSQAGGGGGPASNRSAFFRSWRNMAGGGAPQQPCEFGAAAQPPARRHACNGSSAIASSVSVPAAATAIGGGISAGVVRTNSFLHAGDTIMETSSQDDLRRNSNNAGSGRLLTRLGHAVRKAVLRGTLGDRDRDRERDREFDELNLHPHPHSEGTTATTASGACPARNGRLGSSSWLRRPSRLRLSKDAGLGASAGGRAGDGSGGASFATADGAGEAGTRAGSSTGSRTSSASSGSSRSGKSDPIAGVICCREGGSAEDASGSGGAGVGGGGEPRMDDDVGKEVEEYGAEVSTQSNAPWESTATAEQLAAASNAATAAAAGLVLPHLGPSVIPSMALAVLANDFDDARQYYMRPEYMLANGGAMLRGNVGASTAVAPPPAAPTMPRTAAEDSVFDLLWRDLNAAASGPYSGGNVFSPPPPPSGERPGPSTGWPQAAAATVASALRLLFEQLTHAEAVLSYIMEGGSGVHRENGYGGSSAPELVLRGLRIRIGLHSGPREGEVELSVVDRVSVGRYRGDFLATCKEVSEAAVGGMVILSGAAFRAYHQLRTRARQQQQDALMLLHVGDHIVRSAAHADQDITRASIAMAAASELAAPARELYTAVSPGLLARLAVLPSPVRTAREVVPGCLSAPAGVVAPVFCNVVGVEALIAWEKVLMSRMLRKGSTNTGLPNHSHPHHEHVPHQPLQRQQTGEALSTEGDSFARGVVHIGLDILRKVVSEVAAMHDGYVVASSADGGHWVLVFGSAENAVLWGLGMLEAMLAAAWPEGLLDHEVTEEVWEGSTLLRRGLRLRIGIDCGAAMIRLVPRTGRLDYVGRPLNRAARIAAKAKAATVLVSDAVWVSARASLEPVVVPASLGLVQLKGVKEPLELWALKTRTAGGSGDGGKGVSSGNGKTT</sequence>